<protein>
    <submittedName>
        <fullName evidence="1">Hat family dimerization domaincontaining protein-related</fullName>
    </submittedName>
</protein>
<comment type="caution">
    <text evidence="1">The sequence shown here is derived from an EMBL/GenBank/DDBJ whole genome shotgun (WGS) entry which is preliminary data.</text>
</comment>
<evidence type="ECO:0000313" key="1">
    <source>
        <dbReference type="EMBL" id="KAI4454193.1"/>
    </source>
</evidence>
<keyword evidence="2" id="KW-1185">Reference proteome</keyword>
<dbReference type="EMBL" id="CM043024">
    <property type="protein sequence ID" value="KAI4454193.1"/>
    <property type="molecule type" value="Genomic_DNA"/>
</dbReference>
<dbReference type="Proteomes" id="UP001056778">
    <property type="component" value="Chromosome 10"/>
</dbReference>
<reference evidence="1" key="1">
    <citation type="submission" date="2022-04" db="EMBL/GenBank/DDBJ databases">
        <title>Chromosome-scale genome assembly of Holotrichia oblita Faldermann.</title>
        <authorList>
            <person name="Rongchong L."/>
        </authorList>
    </citation>
    <scope>NUCLEOTIDE SEQUENCE</scope>
    <source>
        <strain evidence="1">81SQS9</strain>
    </source>
</reference>
<sequence length="512" mass="59163">MEEFQKWITKSKNTKKGHELAFCQLCHCDITAHKTDLVRHSKSEKHILNERQVASNEKVKNITFFSEDDSVKRAEIKLAAFLAIGYSSDTTNVMFGDNHSVYTLLKQDLPYIVCIKCSCHLIHLAASKACLSLPRSVEDTLRNIGAHFSRSPARQEKLKEIQTFFKYDIHKILLPAATRWLSLCQCVDRVLEQLECLIAYFRVESLTDPSRTTENILNILLNPITKLYLEFMSYVLGLLTDFNKLFQSESPLLYKLKYETESLLKTILLNFMKKEFVINAHIFNLNHKNPHYFCTLEDIYLGLAATQTLQDLKQTLPKEEISSFLKNCLSFYIELSTEIKNRFVFTDPIFEIIDILDPLMAQCFKIKSLSSVTSKFPFLKQYIDCQKLDNEWRQHGLMDHKLYNLDPLKSAAEYWNDVMNLKNAAGIKLFSNLEVVIQFLLVLPFSNAPCERIFSDLNNIKTDKRNNMVSSTITALLHTKQGIKESDGVIKFEPSPEMLRINVSRKTKHPET</sequence>
<gene>
    <name evidence="1" type="ORF">MML48_10g00004283</name>
</gene>
<proteinExistence type="predicted"/>
<evidence type="ECO:0000313" key="2">
    <source>
        <dbReference type="Proteomes" id="UP001056778"/>
    </source>
</evidence>
<name>A0ACB9SGC7_HOLOL</name>
<accession>A0ACB9SGC7</accession>
<organism evidence="1 2">
    <name type="scientific">Holotrichia oblita</name>
    <name type="common">Chafer beetle</name>
    <dbReference type="NCBI Taxonomy" id="644536"/>
    <lineage>
        <taxon>Eukaryota</taxon>
        <taxon>Metazoa</taxon>
        <taxon>Ecdysozoa</taxon>
        <taxon>Arthropoda</taxon>
        <taxon>Hexapoda</taxon>
        <taxon>Insecta</taxon>
        <taxon>Pterygota</taxon>
        <taxon>Neoptera</taxon>
        <taxon>Endopterygota</taxon>
        <taxon>Coleoptera</taxon>
        <taxon>Polyphaga</taxon>
        <taxon>Scarabaeiformia</taxon>
        <taxon>Scarabaeidae</taxon>
        <taxon>Melolonthinae</taxon>
        <taxon>Holotrichia</taxon>
    </lineage>
</organism>